<sequence length="99" mass="11368">MTAPRDEPPVISQRPSWRSRAPIPDTLAGGRAYVTPGPRRSAPRAEWIEYYRWCQEVFQAIARTDARHTHEALAEVFIARDWEGRLTDPETLPGSYYTP</sequence>
<dbReference type="InterPro" id="IPR048152">
    <property type="entry name" value="AMED_5909-like"/>
</dbReference>
<evidence type="ECO:0000313" key="2">
    <source>
        <dbReference type="EMBL" id="MCP2269288.1"/>
    </source>
</evidence>
<name>A0ABT1I9H4_9PSEU</name>
<proteinExistence type="predicted"/>
<organism evidence="2 3">
    <name type="scientific">Actinokineospora diospyrosa</name>
    <dbReference type="NCBI Taxonomy" id="103728"/>
    <lineage>
        <taxon>Bacteria</taxon>
        <taxon>Bacillati</taxon>
        <taxon>Actinomycetota</taxon>
        <taxon>Actinomycetes</taxon>
        <taxon>Pseudonocardiales</taxon>
        <taxon>Pseudonocardiaceae</taxon>
        <taxon>Actinokineospora</taxon>
    </lineage>
</organism>
<keyword evidence="3" id="KW-1185">Reference proteome</keyword>
<gene>
    <name evidence="2" type="ORF">LV75_001776</name>
</gene>
<dbReference type="RefSeq" id="WP_253886292.1">
    <property type="nucleotide sequence ID" value="NZ_BAAAVB010000004.1"/>
</dbReference>
<protein>
    <submittedName>
        <fullName evidence="2">Uncharacterized protein</fullName>
    </submittedName>
</protein>
<dbReference type="EMBL" id="JAMTCO010000004">
    <property type="protein sequence ID" value="MCP2269288.1"/>
    <property type="molecule type" value="Genomic_DNA"/>
</dbReference>
<evidence type="ECO:0000256" key="1">
    <source>
        <dbReference type="SAM" id="MobiDB-lite"/>
    </source>
</evidence>
<dbReference type="Proteomes" id="UP001205185">
    <property type="component" value="Unassembled WGS sequence"/>
</dbReference>
<dbReference type="NCBIfam" id="NF041510">
    <property type="entry name" value="AMED_5909_fam"/>
    <property type="match status" value="1"/>
</dbReference>
<comment type="caution">
    <text evidence="2">The sequence shown here is derived from an EMBL/GenBank/DDBJ whole genome shotgun (WGS) entry which is preliminary data.</text>
</comment>
<accession>A0ABT1I9H4</accession>
<reference evidence="2 3" key="1">
    <citation type="submission" date="2022-06" db="EMBL/GenBank/DDBJ databases">
        <title>Genomic Encyclopedia of Archaeal and Bacterial Type Strains, Phase II (KMG-II): from individual species to whole genera.</title>
        <authorList>
            <person name="Goeker M."/>
        </authorList>
    </citation>
    <scope>NUCLEOTIDE SEQUENCE [LARGE SCALE GENOMIC DNA]</scope>
    <source>
        <strain evidence="2 3">DSM 44255</strain>
    </source>
</reference>
<evidence type="ECO:0000313" key="3">
    <source>
        <dbReference type="Proteomes" id="UP001205185"/>
    </source>
</evidence>
<feature type="region of interest" description="Disordered" evidence="1">
    <location>
        <begin position="1"/>
        <end position="39"/>
    </location>
</feature>